<name>A0A6J5LZQ1_9CAUD</name>
<gene>
    <name evidence="1" type="ORF">UFOVP396_1</name>
</gene>
<accession>A0A6J5LZQ1</accession>
<sequence length="781" mass="81128">DNKWDAQSRIIKNIASPVNDNDAVNKAFITTNLPAINTVNTNIASVASVASNIANVNAVNSNSANINSVASNSANINSAVSNATNINSVVANSANINTAAGANANITAVAGQITPTNNIGTLAGLTTQITGVYNIRTDVTAVNSNSANISSVASNIGAITAVNSNSANINAVNSNSSNINTIATNIGKVNTLYTEIAKVVEVANDLQEAVSEIDTVANSITNVNNVGNSITAVNTVSSNLAGINSFNERYRISATAPTTSLDIGDLWYDSASSNLRVYTANGWQIASDYIQNLVNDYKYDITGSPSYVEGASNNANAAVFDYAENSLVNVFVNGLRIIPTEDYTLSKNNNVARVTFVSPLINGDVVYIQVFRKLQTVEEQTLQSYVSTTLGYKNTTEGFKNTTEGYKNSAQTSATNSANSATASANSATASQNSATASASSAASSLQSLNSFNAAYTYSTTPPNNPANGAIWFDTATTRLKVYVSQNNTGWVNVGTYVEGLITNYTYTATQGQTVFNGADVDNKTLAFNATGNVFVFVNGIRITPTADYVLSAGNTCTLGVAANSGDVIYIEVIQKISLTEEQLLQSYVASALADKNTATTQAGIATTQAGIATTQATNASSSASSALTSKNNAATSEANALSYRNTTEGYKNDAQTAKTAAEAAAALATVGGGAFKITANDTTANVFNLKVSVGNGITKTLNNAGGNESVTLSLPFTETVITPTNGQTVFNTAYVVNFVQVYVNGVKLIKGVDFTATDGTTITLNDALLSNDVVEIVKFA</sequence>
<feature type="non-terminal residue" evidence="1">
    <location>
        <position position="1"/>
    </location>
</feature>
<evidence type="ECO:0000313" key="1">
    <source>
        <dbReference type="EMBL" id="CAB4140064.1"/>
    </source>
</evidence>
<dbReference type="EMBL" id="LR796381">
    <property type="protein sequence ID" value="CAB4140064.1"/>
    <property type="molecule type" value="Genomic_DNA"/>
</dbReference>
<reference evidence="1" key="1">
    <citation type="submission" date="2020-04" db="EMBL/GenBank/DDBJ databases">
        <authorList>
            <person name="Chiriac C."/>
            <person name="Salcher M."/>
            <person name="Ghai R."/>
            <person name="Kavagutti S V."/>
        </authorList>
    </citation>
    <scope>NUCLEOTIDE SEQUENCE</scope>
</reference>
<proteinExistence type="predicted"/>
<protein>
    <submittedName>
        <fullName evidence="1">Uncharacterized protein</fullName>
    </submittedName>
</protein>
<organism evidence="1">
    <name type="scientific">uncultured Caudovirales phage</name>
    <dbReference type="NCBI Taxonomy" id="2100421"/>
    <lineage>
        <taxon>Viruses</taxon>
        <taxon>Duplodnaviria</taxon>
        <taxon>Heunggongvirae</taxon>
        <taxon>Uroviricota</taxon>
        <taxon>Caudoviricetes</taxon>
        <taxon>Peduoviridae</taxon>
        <taxon>Maltschvirus</taxon>
        <taxon>Maltschvirus maltsch</taxon>
    </lineage>
</organism>